<proteinExistence type="predicted"/>
<feature type="compositionally biased region" description="Basic and acidic residues" evidence="1">
    <location>
        <begin position="134"/>
        <end position="148"/>
    </location>
</feature>
<comment type="caution">
    <text evidence="2">The sequence shown here is derived from an EMBL/GenBank/DDBJ whole genome shotgun (WGS) entry which is preliminary data.</text>
</comment>
<accession>A0AAD5JFE0</accession>
<organism evidence="2 3">
    <name type="scientific">Acer negundo</name>
    <name type="common">Box elder</name>
    <dbReference type="NCBI Taxonomy" id="4023"/>
    <lineage>
        <taxon>Eukaryota</taxon>
        <taxon>Viridiplantae</taxon>
        <taxon>Streptophyta</taxon>
        <taxon>Embryophyta</taxon>
        <taxon>Tracheophyta</taxon>
        <taxon>Spermatophyta</taxon>
        <taxon>Magnoliopsida</taxon>
        <taxon>eudicotyledons</taxon>
        <taxon>Gunneridae</taxon>
        <taxon>Pentapetalae</taxon>
        <taxon>rosids</taxon>
        <taxon>malvids</taxon>
        <taxon>Sapindales</taxon>
        <taxon>Sapindaceae</taxon>
        <taxon>Hippocastanoideae</taxon>
        <taxon>Acereae</taxon>
        <taxon>Acer</taxon>
    </lineage>
</organism>
<feature type="region of interest" description="Disordered" evidence="1">
    <location>
        <begin position="319"/>
        <end position="338"/>
    </location>
</feature>
<gene>
    <name evidence="2" type="ORF">LWI28_024386</name>
</gene>
<evidence type="ECO:0000313" key="3">
    <source>
        <dbReference type="Proteomes" id="UP001064489"/>
    </source>
</evidence>
<dbReference type="AlphaFoldDB" id="A0AAD5JFE0"/>
<name>A0AAD5JFE0_ACENE</name>
<dbReference type="EMBL" id="JAJSOW010000003">
    <property type="protein sequence ID" value="KAI9196490.1"/>
    <property type="molecule type" value="Genomic_DNA"/>
</dbReference>
<evidence type="ECO:0000313" key="2">
    <source>
        <dbReference type="EMBL" id="KAI9196490.1"/>
    </source>
</evidence>
<reference evidence="2" key="1">
    <citation type="journal article" date="2022" name="Plant J.">
        <title>Strategies of tolerance reflected in two North American maple genomes.</title>
        <authorList>
            <person name="McEvoy S.L."/>
            <person name="Sezen U.U."/>
            <person name="Trouern-Trend A."/>
            <person name="McMahon S.M."/>
            <person name="Schaberg P.G."/>
            <person name="Yang J."/>
            <person name="Wegrzyn J.L."/>
            <person name="Swenson N.G."/>
        </authorList>
    </citation>
    <scope>NUCLEOTIDE SEQUENCE</scope>
    <source>
        <strain evidence="2">91603</strain>
    </source>
</reference>
<sequence length="338" mass="38418">MKIRELIGDPLPIERRLDRGRILLLMTPNQVMLGSINVKTDDDLFSVKVVVDRNLVEYSWIEHHLGLRKEGDHCGLVLNLFLEMARLDNLGGKKSDKTHSGNFEKDKKKRGEKSLNRKVGREKSSSMDLQSNRRSGDGKNVRAKRDGKHVHPFDRIEEIDKVSYVLKTPHKGKRRWVYKPKVRPPLFFVKNAKLEIGTSKRTVCRMESEEESSWSLSEAESREVTRNNSNGWKGGPSVLLRISNNGILGDCNDHETNMLVISRITNSGPQGEYNDYGPIVVGFHENFNQLYEYINSIEDHLQSKEVISSAVKNSLSKNVKKTRGEHESSQVVDGVGEV</sequence>
<reference evidence="2" key="2">
    <citation type="submission" date="2023-02" db="EMBL/GenBank/DDBJ databases">
        <authorList>
            <person name="Swenson N.G."/>
            <person name="Wegrzyn J.L."/>
            <person name="Mcevoy S.L."/>
        </authorList>
    </citation>
    <scope>NUCLEOTIDE SEQUENCE</scope>
    <source>
        <strain evidence="2">91603</strain>
        <tissue evidence="2">Leaf</tissue>
    </source>
</reference>
<dbReference type="Proteomes" id="UP001064489">
    <property type="component" value="Chromosome 1"/>
</dbReference>
<feature type="region of interest" description="Disordered" evidence="1">
    <location>
        <begin position="91"/>
        <end position="148"/>
    </location>
</feature>
<evidence type="ECO:0000256" key="1">
    <source>
        <dbReference type="SAM" id="MobiDB-lite"/>
    </source>
</evidence>
<feature type="compositionally biased region" description="Basic and acidic residues" evidence="1">
    <location>
        <begin position="112"/>
        <end position="125"/>
    </location>
</feature>
<feature type="compositionally biased region" description="Basic and acidic residues" evidence="1">
    <location>
        <begin position="91"/>
        <end position="106"/>
    </location>
</feature>
<protein>
    <submittedName>
        <fullName evidence="2">Uncharacterized protein</fullName>
    </submittedName>
</protein>
<keyword evidence="3" id="KW-1185">Reference proteome</keyword>